<protein>
    <submittedName>
        <fullName evidence="2">Uncharacterized protein</fullName>
    </submittedName>
</protein>
<reference evidence="2" key="2">
    <citation type="submission" date="2020-10" db="UniProtKB">
        <authorList>
            <consortium name="WormBaseParasite"/>
        </authorList>
    </citation>
    <scope>IDENTIFICATION</scope>
</reference>
<organism evidence="1 2">
    <name type="scientific">Panagrellus redivivus</name>
    <name type="common">Microworm</name>
    <dbReference type="NCBI Taxonomy" id="6233"/>
    <lineage>
        <taxon>Eukaryota</taxon>
        <taxon>Metazoa</taxon>
        <taxon>Ecdysozoa</taxon>
        <taxon>Nematoda</taxon>
        <taxon>Chromadorea</taxon>
        <taxon>Rhabditida</taxon>
        <taxon>Tylenchina</taxon>
        <taxon>Panagrolaimomorpha</taxon>
        <taxon>Panagrolaimoidea</taxon>
        <taxon>Panagrolaimidae</taxon>
        <taxon>Panagrellus</taxon>
    </lineage>
</organism>
<proteinExistence type="predicted"/>
<dbReference type="Proteomes" id="UP000492821">
    <property type="component" value="Unassembled WGS sequence"/>
</dbReference>
<reference evidence="1" key="1">
    <citation type="journal article" date="2013" name="Genetics">
        <title>The draft genome and transcriptome of Panagrellus redivivus are shaped by the harsh demands of a free-living lifestyle.</title>
        <authorList>
            <person name="Srinivasan J."/>
            <person name="Dillman A.R."/>
            <person name="Macchietto M.G."/>
            <person name="Heikkinen L."/>
            <person name="Lakso M."/>
            <person name="Fracchia K.M."/>
            <person name="Antoshechkin I."/>
            <person name="Mortazavi A."/>
            <person name="Wong G."/>
            <person name="Sternberg P.W."/>
        </authorList>
    </citation>
    <scope>NUCLEOTIDE SEQUENCE [LARGE SCALE GENOMIC DNA]</scope>
    <source>
        <strain evidence="1">MT8872</strain>
    </source>
</reference>
<evidence type="ECO:0000313" key="1">
    <source>
        <dbReference type="Proteomes" id="UP000492821"/>
    </source>
</evidence>
<evidence type="ECO:0000313" key="2">
    <source>
        <dbReference type="WBParaSite" id="Pan_g16868.t1"/>
    </source>
</evidence>
<dbReference type="AlphaFoldDB" id="A0A7E4V5N7"/>
<sequence>MFLASLITWNAHTLQTKLYQNVFINMNAFSRVVSDLTHRKSSKCKYITPWDSDTKGNAVGFSSPVHDYSIRTSPSPAAVSPTDFASIDTSPIDMPKKLEQGSLDLSEVNDNRFLKPQVTPLKKVSTALRQRFSTDILRSKSLQRFDNEKEQKPTFDPLLNDCKETSSLSKIKKQARVIDVHVNPFARKQMDSKNLLHLEEVEHE</sequence>
<dbReference type="WBParaSite" id="Pan_g16868.t1">
    <property type="protein sequence ID" value="Pan_g16868.t1"/>
    <property type="gene ID" value="Pan_g16868"/>
</dbReference>
<name>A0A7E4V5N7_PANRE</name>
<keyword evidence="1" id="KW-1185">Reference proteome</keyword>
<accession>A0A7E4V5N7</accession>